<sequence length="498" mass="56930">MDYVVIGLIVLNLLLLVFLFKKVQFIDLSVIGQKIDMLERNNSFINNIVKDELTQSRGELREMMQEQRRELFYNFQQFTEASAQKIADLSIVQKEQLENFDKTLTSFLSNINENLDATKLMLDNNLKQLREEISVSLKGIIDTNAKIIGELGQTQKQQLEQLSYNILQLTENLSDRFDRLKLSVDDRLEKIREDNTKQLEQMRQTVDEKLQGTLEKRLGESFRLVSERLEQVYKGLGEMQTLASGVGDLKKVLSNVKSRGILGEIQLEQMLEQVLTPDQYLKNVSPKGNNEKVEFAIKLPSKSDKDDIVLLPIDAKFPMEDYNRLIDAFDAGNLSDIESASKLLEQRIKGAAKDICEKYINPPVTTDFAVMYLPVEGLFAEVVRKPGLIDTIQKNYKVVIAGPTTLWAVLNSLQMGFRTLAIEKRSSEVWNLLAAVKTEWSKYGDVLDQVKKKLEQATDTIDKVRTRSNVVGRKLKSIEQLPDEEAKKILEMDDIIDE</sequence>
<evidence type="ECO:0000313" key="5">
    <source>
        <dbReference type="EMBL" id="PMP71455.1"/>
    </source>
</evidence>
<dbReference type="PANTHER" id="PTHR30563:SF0">
    <property type="entry name" value="DNA RECOMBINATION PROTEIN RMUC"/>
    <property type="match status" value="1"/>
</dbReference>
<accession>A0A2J6WM72</accession>
<evidence type="ECO:0000313" key="6">
    <source>
        <dbReference type="Proteomes" id="UP000242881"/>
    </source>
</evidence>
<dbReference type="Pfam" id="PF02646">
    <property type="entry name" value="RmuC"/>
    <property type="match status" value="1"/>
</dbReference>
<gene>
    <name evidence="5" type="ORF">C0187_04195</name>
</gene>
<protein>
    <submittedName>
        <fullName evidence="5">DNA recombination protein RmuC</fullName>
    </submittedName>
</protein>
<evidence type="ECO:0000256" key="4">
    <source>
        <dbReference type="ARBA" id="ARBA00023172"/>
    </source>
</evidence>
<dbReference type="SUPFAM" id="SSF58113">
    <property type="entry name" value="Apolipoprotein A-I"/>
    <property type="match status" value="1"/>
</dbReference>
<dbReference type="InterPro" id="IPR003798">
    <property type="entry name" value="DNA_recombination_RmuC"/>
</dbReference>
<keyword evidence="3" id="KW-0175">Coiled coil</keyword>
<name>A0A2J6WM72_9BACT</name>
<comment type="function">
    <text evidence="1">Involved in DNA recombination.</text>
</comment>
<evidence type="ECO:0000256" key="3">
    <source>
        <dbReference type="ARBA" id="ARBA00023054"/>
    </source>
</evidence>
<dbReference type="AlphaFoldDB" id="A0A2J6WM72"/>
<dbReference type="PANTHER" id="PTHR30563">
    <property type="entry name" value="DNA RECOMBINATION PROTEIN RMUC"/>
    <property type="match status" value="1"/>
</dbReference>
<dbReference type="EMBL" id="PNIN01000041">
    <property type="protein sequence ID" value="PMP71455.1"/>
    <property type="molecule type" value="Genomic_DNA"/>
</dbReference>
<comment type="caution">
    <text evidence="5">The sequence shown here is derived from an EMBL/GenBank/DDBJ whole genome shotgun (WGS) entry which is preliminary data.</text>
</comment>
<dbReference type="GO" id="GO:0006310">
    <property type="term" value="P:DNA recombination"/>
    <property type="evidence" value="ECO:0007669"/>
    <property type="project" value="UniProtKB-KW"/>
</dbReference>
<evidence type="ECO:0000256" key="2">
    <source>
        <dbReference type="ARBA" id="ARBA00009840"/>
    </source>
</evidence>
<evidence type="ECO:0000256" key="1">
    <source>
        <dbReference type="ARBA" id="ARBA00003416"/>
    </source>
</evidence>
<dbReference type="Proteomes" id="UP000242881">
    <property type="component" value="Unassembled WGS sequence"/>
</dbReference>
<organism evidence="5 6">
    <name type="scientific">Calditerrivibrio nitroreducens</name>
    <dbReference type="NCBI Taxonomy" id="477976"/>
    <lineage>
        <taxon>Bacteria</taxon>
        <taxon>Pseudomonadati</taxon>
        <taxon>Deferribacterota</taxon>
        <taxon>Deferribacteres</taxon>
        <taxon>Deferribacterales</taxon>
        <taxon>Calditerrivibrionaceae</taxon>
    </lineage>
</organism>
<keyword evidence="4" id="KW-0233">DNA recombination</keyword>
<proteinExistence type="inferred from homology"/>
<reference evidence="5 6" key="1">
    <citation type="submission" date="2018-01" db="EMBL/GenBank/DDBJ databases">
        <title>Metagenomic assembled genomes from two thermal pools in the Uzon Caldera, Kamchatka, Russia.</title>
        <authorList>
            <person name="Wilkins L."/>
            <person name="Ettinger C."/>
        </authorList>
    </citation>
    <scope>NUCLEOTIDE SEQUENCE [LARGE SCALE GENOMIC DNA]</scope>
    <source>
        <strain evidence="5">ZAV-05</strain>
    </source>
</reference>
<comment type="similarity">
    <text evidence="2">Belongs to the RmuC family.</text>
</comment>